<accession>A0A699IFQ8</accession>
<protein>
    <submittedName>
        <fullName evidence="2">Uncharacterized protein</fullName>
    </submittedName>
</protein>
<comment type="caution">
    <text evidence="2">The sequence shown here is derived from an EMBL/GenBank/DDBJ whole genome shotgun (WGS) entry which is preliminary data.</text>
</comment>
<feature type="region of interest" description="Disordered" evidence="1">
    <location>
        <begin position="57"/>
        <end position="125"/>
    </location>
</feature>
<proteinExistence type="predicted"/>
<feature type="non-terminal residue" evidence="2">
    <location>
        <position position="1"/>
    </location>
</feature>
<evidence type="ECO:0000313" key="2">
    <source>
        <dbReference type="EMBL" id="GEZ56158.1"/>
    </source>
</evidence>
<organism evidence="2">
    <name type="scientific">Tanacetum cinerariifolium</name>
    <name type="common">Dalmatian daisy</name>
    <name type="synonym">Chrysanthemum cinerariifolium</name>
    <dbReference type="NCBI Taxonomy" id="118510"/>
    <lineage>
        <taxon>Eukaryota</taxon>
        <taxon>Viridiplantae</taxon>
        <taxon>Streptophyta</taxon>
        <taxon>Embryophyta</taxon>
        <taxon>Tracheophyta</taxon>
        <taxon>Spermatophyta</taxon>
        <taxon>Magnoliopsida</taxon>
        <taxon>eudicotyledons</taxon>
        <taxon>Gunneridae</taxon>
        <taxon>Pentapetalae</taxon>
        <taxon>asterids</taxon>
        <taxon>campanulids</taxon>
        <taxon>Asterales</taxon>
        <taxon>Asteraceae</taxon>
        <taxon>Asteroideae</taxon>
        <taxon>Anthemideae</taxon>
        <taxon>Anthemidinae</taxon>
        <taxon>Tanacetum</taxon>
    </lineage>
</organism>
<sequence length="282" mass="30675">GSPFFWQWEHLPLAVGNYTASENSLLAVGMPCAFYSQQTLKNKNLLDQFIFQRRTPMPAEASGPAESPSLDAKLALTDSETESDKEVPKINTGDQDEDEAGPNPGIQDEGQAGPNPGDAAGSQPQPIHVENLKLPSEEQVIPKDPASSTGTLSSLQNLEKDLSFTDQFFVEKKQEKDPGKTNAEAEVQSMVSVPIHPDTSSVPPMTTPIIDLMTLQSGSPLLTFSTTTSTVMTTTTIPPPPPQPQQSTVDPTLMKRIDELEQHMANLIQYNLAIEERLDKHA</sequence>
<dbReference type="AlphaFoldDB" id="A0A699IFQ8"/>
<reference evidence="2" key="1">
    <citation type="journal article" date="2019" name="Sci. Rep.">
        <title>Draft genome of Tanacetum cinerariifolium, the natural source of mosquito coil.</title>
        <authorList>
            <person name="Yamashiro T."/>
            <person name="Shiraishi A."/>
            <person name="Satake H."/>
            <person name="Nakayama K."/>
        </authorList>
    </citation>
    <scope>NUCLEOTIDE SEQUENCE</scope>
</reference>
<name>A0A699IFQ8_TANCI</name>
<evidence type="ECO:0000256" key="1">
    <source>
        <dbReference type="SAM" id="MobiDB-lite"/>
    </source>
</evidence>
<feature type="non-terminal residue" evidence="2">
    <location>
        <position position="282"/>
    </location>
</feature>
<gene>
    <name evidence="2" type="ORF">Tci_528131</name>
</gene>
<dbReference type="EMBL" id="BKCJ010294053">
    <property type="protein sequence ID" value="GEZ56158.1"/>
    <property type="molecule type" value="Genomic_DNA"/>
</dbReference>